<feature type="transmembrane region" description="Helical" evidence="1">
    <location>
        <begin position="7"/>
        <end position="30"/>
    </location>
</feature>
<dbReference type="EMBL" id="FMZC01000003">
    <property type="protein sequence ID" value="SDC82614.1"/>
    <property type="molecule type" value="Genomic_DNA"/>
</dbReference>
<keyword evidence="3" id="KW-1185">Reference proteome</keyword>
<keyword evidence="1" id="KW-0472">Membrane</keyword>
<keyword evidence="1" id="KW-0812">Transmembrane</keyword>
<dbReference type="Pfam" id="PF09900">
    <property type="entry name" value="DUF2127"/>
    <property type="match status" value="1"/>
</dbReference>
<keyword evidence="1" id="KW-1133">Transmembrane helix</keyword>
<feature type="transmembrane region" description="Helical" evidence="1">
    <location>
        <begin position="123"/>
        <end position="143"/>
    </location>
</feature>
<dbReference type="InterPro" id="IPR021125">
    <property type="entry name" value="DUF2127"/>
</dbReference>
<sequence length="161" mass="17511">MNQAIRLVAFLEAFKGLLVLAAATGLLSLMHRDLYAIAVRLIEHAHLNPAAKYPQIFLDAARNLQDARLSLLALGAAAYATLRLVEAYGLFKERPWAEVLAAGSGAIYLPFEFIGFLHHRNALHAGIFIVNALVVAVMVRALLQRRRDARPGVAQPGLHGG</sequence>
<dbReference type="RefSeq" id="WP_092741628.1">
    <property type="nucleotide sequence ID" value="NZ_FMZC01000003.1"/>
</dbReference>
<protein>
    <submittedName>
        <fullName evidence="2">Uncharacterized membrane protein, DUF2068 family</fullName>
    </submittedName>
</protein>
<gene>
    <name evidence="2" type="ORF">SAMN05192589_103318</name>
</gene>
<evidence type="ECO:0000313" key="3">
    <source>
        <dbReference type="Proteomes" id="UP000198781"/>
    </source>
</evidence>
<proteinExistence type="predicted"/>
<reference evidence="2 3" key="1">
    <citation type="submission" date="2016-10" db="EMBL/GenBank/DDBJ databases">
        <authorList>
            <person name="de Groot N.N."/>
        </authorList>
    </citation>
    <scope>NUCLEOTIDE SEQUENCE [LARGE SCALE GENOMIC DNA]</scope>
    <source>
        <strain evidence="2 3">DSM 16619</strain>
    </source>
</reference>
<dbReference type="STRING" id="187868.SAMN05192589_103318"/>
<dbReference type="AlphaFoldDB" id="A0A1G6PSH8"/>
<dbReference type="OrthoDB" id="121772at2"/>
<dbReference type="Proteomes" id="UP000198781">
    <property type="component" value="Unassembled WGS sequence"/>
</dbReference>
<organism evidence="2 3">
    <name type="scientific">Paracidovorax valerianellae</name>
    <dbReference type="NCBI Taxonomy" id="187868"/>
    <lineage>
        <taxon>Bacteria</taxon>
        <taxon>Pseudomonadati</taxon>
        <taxon>Pseudomonadota</taxon>
        <taxon>Betaproteobacteria</taxon>
        <taxon>Burkholderiales</taxon>
        <taxon>Comamonadaceae</taxon>
        <taxon>Paracidovorax</taxon>
    </lineage>
</organism>
<evidence type="ECO:0000313" key="2">
    <source>
        <dbReference type="EMBL" id="SDC82614.1"/>
    </source>
</evidence>
<name>A0A1G6PSH8_9BURK</name>
<accession>A0A1G6PSH8</accession>
<evidence type="ECO:0000256" key="1">
    <source>
        <dbReference type="SAM" id="Phobius"/>
    </source>
</evidence>